<dbReference type="PANTHER" id="PTHR42059">
    <property type="entry name" value="TNT DOMAIN-CONTAINING PROTEIN"/>
    <property type="match status" value="1"/>
</dbReference>
<evidence type="ECO:0000313" key="3">
    <source>
        <dbReference type="EMBL" id="MFC6871266.1"/>
    </source>
</evidence>
<dbReference type="EMBL" id="JBHSXX010000001">
    <property type="protein sequence ID" value="MFC6871266.1"/>
    <property type="molecule type" value="Genomic_DNA"/>
</dbReference>
<feature type="region of interest" description="Disordered" evidence="1">
    <location>
        <begin position="535"/>
        <end position="672"/>
    </location>
</feature>
<dbReference type="RefSeq" id="WP_345404236.1">
    <property type="nucleotide sequence ID" value="NZ_BAABLA010000117.1"/>
</dbReference>
<dbReference type="InterPro" id="IPR025331">
    <property type="entry name" value="TNT"/>
</dbReference>
<evidence type="ECO:0000259" key="2">
    <source>
        <dbReference type="Pfam" id="PF14021"/>
    </source>
</evidence>
<evidence type="ECO:0000313" key="4">
    <source>
        <dbReference type="Proteomes" id="UP001596337"/>
    </source>
</evidence>
<feature type="compositionally biased region" description="Low complexity" evidence="1">
    <location>
        <begin position="283"/>
        <end position="310"/>
    </location>
</feature>
<feature type="compositionally biased region" description="Low complexity" evidence="1">
    <location>
        <begin position="582"/>
        <end position="617"/>
    </location>
</feature>
<dbReference type="SUPFAM" id="SSF160424">
    <property type="entry name" value="BH3703-like"/>
    <property type="match status" value="1"/>
</dbReference>
<feature type="compositionally biased region" description="Low complexity" evidence="1">
    <location>
        <begin position="632"/>
        <end position="659"/>
    </location>
</feature>
<gene>
    <name evidence="3" type="ORF">ACFQGD_29500</name>
</gene>
<dbReference type="Proteomes" id="UP001596337">
    <property type="component" value="Unassembled WGS sequence"/>
</dbReference>
<feature type="compositionally biased region" description="Basic and acidic residues" evidence="1">
    <location>
        <begin position="381"/>
        <end position="420"/>
    </location>
</feature>
<dbReference type="PANTHER" id="PTHR42059:SF1">
    <property type="entry name" value="TNT DOMAIN-CONTAINING PROTEIN"/>
    <property type="match status" value="1"/>
</dbReference>
<keyword evidence="4" id="KW-1185">Reference proteome</keyword>
<comment type="caution">
    <text evidence="3">The sequence shown here is derived from an EMBL/GenBank/DDBJ whole genome shotgun (WGS) entry which is preliminary data.</text>
</comment>
<accession>A0ABW2C7Z2</accession>
<feature type="domain" description="TNT" evidence="2">
    <location>
        <begin position="683"/>
        <end position="767"/>
    </location>
</feature>
<reference evidence="4" key="1">
    <citation type="journal article" date="2019" name="Int. J. Syst. Evol. Microbiol.">
        <title>The Global Catalogue of Microorganisms (GCM) 10K type strain sequencing project: providing services to taxonomists for standard genome sequencing and annotation.</title>
        <authorList>
            <consortium name="The Broad Institute Genomics Platform"/>
            <consortium name="The Broad Institute Genome Sequencing Center for Infectious Disease"/>
            <person name="Wu L."/>
            <person name="Ma J."/>
        </authorList>
    </citation>
    <scope>NUCLEOTIDE SEQUENCE [LARGE SCALE GENOMIC DNA]</scope>
    <source>
        <strain evidence="4">KCTC 32255</strain>
    </source>
</reference>
<evidence type="ECO:0000256" key="1">
    <source>
        <dbReference type="SAM" id="MobiDB-lite"/>
    </source>
</evidence>
<organism evidence="3 4">
    <name type="scientific">Haloechinothrix salitolerans</name>
    <dbReference type="NCBI Taxonomy" id="926830"/>
    <lineage>
        <taxon>Bacteria</taxon>
        <taxon>Bacillati</taxon>
        <taxon>Actinomycetota</taxon>
        <taxon>Actinomycetes</taxon>
        <taxon>Pseudonocardiales</taxon>
        <taxon>Pseudonocardiaceae</taxon>
        <taxon>Haloechinothrix</taxon>
    </lineage>
</organism>
<name>A0ABW2C7Z2_9PSEU</name>
<dbReference type="InterPro" id="IPR053024">
    <property type="entry name" value="Fungal_surface_NADase"/>
</dbReference>
<dbReference type="InterPro" id="IPR036170">
    <property type="entry name" value="YezG-like_sf"/>
</dbReference>
<feature type="region of interest" description="Disordered" evidence="1">
    <location>
        <begin position="270"/>
        <end position="424"/>
    </location>
</feature>
<proteinExistence type="predicted"/>
<feature type="compositionally biased region" description="Basic and acidic residues" evidence="1">
    <location>
        <begin position="550"/>
        <end position="564"/>
    </location>
</feature>
<feature type="compositionally biased region" description="Pro residues" evidence="1">
    <location>
        <begin position="622"/>
        <end position="631"/>
    </location>
</feature>
<dbReference type="Pfam" id="PF14021">
    <property type="entry name" value="TNT"/>
    <property type="match status" value="1"/>
</dbReference>
<protein>
    <submittedName>
        <fullName evidence="3">Glycohydrolase toxin TNT-related protein</fullName>
    </submittedName>
</protein>
<sequence length="776" mass="83684">MAHATQLNATEQDTLVKQIGLALLRTAPRDWQRITAHYRTVGRYHELEGEVTLADGSQQEWAATQDIASLFNRLRAGMYREERGTWFNAHYTLEAPASYNLEYDREEPRWQHLPPQQAYTDELRMFPRTEENIPDWLMERVAGVGPEPMGPHFRFARIFDGTNQAGRPVIERQELSIAEQDHVLSYLGAAPVVLPGRGYDIDRLAPAPEARVPVAFHSDGTWIWPAAVNYYLQEYGIAPEAELVEHIRKNRFQVPRVTDEQRAAAHDYLTKGDGGAQQPDPRGAAGPAAGAPPGATTTPSTPAPTSAATTMVDPPWRRTPENGAGPPPDATEATQVWHPPAGLGAPPPDATEQTEVWHPPADLTGKPAAPNGDLDEGSAEQGDHEPVSDHSRFDEPPFDDAHYEDAQPAEPAHEQPRPDRAAQASISTQYFDPRDAADDGFEDFDVEDDVEDHAYPDEPAITRLRTMLHDLDVPTSAYRIGEPAAHGWSIERVEHGWRVGWYDDTLTNPSMFGDASDAAAFMLGKLLLEPGEASEDVDVRGAGDPALDETDTHHEVNGTHRDVADALSAPPSGMARPPQPQPTTVTPPVGAAPGAPQPTTGTPPATSGAGAEAAPTTFQPPASRPATPPQGTPAAAGAPSPATPSSATPASGGAPSQPGNWPIQPLPGEPPLTLFRGKQMEDLPIGSEIDRFGNPDGNLTYVAGTPFEERSLVPEWVNRPYHVYRVQRPIEALSGVAIPWFSQPGGGTAYVLPAAIEDLVADGVLIELDPGEPPVD</sequence>